<organism evidence="7 8">
    <name type="scientific">Spirosoma radiotolerans</name>
    <dbReference type="NCBI Taxonomy" id="1379870"/>
    <lineage>
        <taxon>Bacteria</taxon>
        <taxon>Pseudomonadati</taxon>
        <taxon>Bacteroidota</taxon>
        <taxon>Cytophagia</taxon>
        <taxon>Cytophagales</taxon>
        <taxon>Cytophagaceae</taxon>
        <taxon>Spirosoma</taxon>
    </lineage>
</organism>
<evidence type="ECO:0000256" key="4">
    <source>
        <dbReference type="RuleBase" id="RU003719"/>
    </source>
</evidence>
<dbReference type="Pfam" id="PF02826">
    <property type="entry name" value="2-Hacid_dh_C"/>
    <property type="match status" value="1"/>
</dbReference>
<evidence type="ECO:0000259" key="6">
    <source>
        <dbReference type="Pfam" id="PF02826"/>
    </source>
</evidence>
<dbReference type="PANTHER" id="PTHR43761">
    <property type="entry name" value="D-ISOMER SPECIFIC 2-HYDROXYACID DEHYDROGENASE FAMILY PROTEIN (AFU_ORTHOLOGUE AFUA_1G13630)"/>
    <property type="match status" value="1"/>
</dbReference>
<protein>
    <submittedName>
        <fullName evidence="7">Glycerate dehydrogenase</fullName>
    </submittedName>
</protein>
<keyword evidence="2 4" id="KW-0560">Oxidoreductase</keyword>
<dbReference type="InterPro" id="IPR029753">
    <property type="entry name" value="D-isomer_DH_CS"/>
</dbReference>
<dbReference type="RefSeq" id="WP_046576859.1">
    <property type="nucleotide sequence ID" value="NZ_CP010429.1"/>
</dbReference>
<sequence>MKIVVLDGYTLNPGDLSWEGLEKLGDLTVYDRTSADNVVERAKDADIIFTNKTPLNEAILTQLSSAKFIGVLATGYNIVNTDVARKQGITVSNVPGYSTASVVQLTFALLLELTLHVQRHSDVVRDGKWARSADFSFWDYPLIELAGKTLGVIGFGSIGESVADVATAFGMNIIGSKRHPTDQSHRKNFKWADIPELLAESDVVSIHAPLTPDTNGLINKENLARMKPSAFLLNTARGPIVVDQDLADALNEGVIAGAGIDVLSAEPPSADNPLFGAKNCLITPHIAWATLEARTRLMKITVDNLAAFLNGNPVNVVN</sequence>
<dbReference type="Pfam" id="PF00389">
    <property type="entry name" value="2-Hacid_dh"/>
    <property type="match status" value="1"/>
</dbReference>
<evidence type="ECO:0000259" key="5">
    <source>
        <dbReference type="Pfam" id="PF00389"/>
    </source>
</evidence>
<dbReference type="STRING" id="1379870.SD10_22235"/>
<dbReference type="GO" id="GO:0016616">
    <property type="term" value="F:oxidoreductase activity, acting on the CH-OH group of donors, NAD or NADP as acceptor"/>
    <property type="evidence" value="ECO:0007669"/>
    <property type="project" value="InterPro"/>
</dbReference>
<evidence type="ECO:0000313" key="8">
    <source>
        <dbReference type="Proteomes" id="UP000033054"/>
    </source>
</evidence>
<dbReference type="PANTHER" id="PTHR43761:SF1">
    <property type="entry name" value="D-ISOMER SPECIFIC 2-HYDROXYACID DEHYDROGENASE CATALYTIC DOMAIN-CONTAINING PROTEIN-RELATED"/>
    <property type="match status" value="1"/>
</dbReference>
<dbReference type="InterPro" id="IPR050418">
    <property type="entry name" value="D-iso_2-hydroxyacid_DH_PdxB"/>
</dbReference>
<evidence type="ECO:0000256" key="3">
    <source>
        <dbReference type="ARBA" id="ARBA00023027"/>
    </source>
</evidence>
<dbReference type="InterPro" id="IPR006140">
    <property type="entry name" value="D-isomer_DH_NAD-bd"/>
</dbReference>
<feature type="domain" description="D-isomer specific 2-hydroxyacid dehydrogenase catalytic" evidence="5">
    <location>
        <begin position="19"/>
        <end position="318"/>
    </location>
</feature>
<dbReference type="GO" id="GO:0051287">
    <property type="term" value="F:NAD binding"/>
    <property type="evidence" value="ECO:0007669"/>
    <property type="project" value="InterPro"/>
</dbReference>
<accession>A0A0E3ZXR0</accession>
<dbReference type="EMBL" id="CP010429">
    <property type="protein sequence ID" value="AKD57205.1"/>
    <property type="molecule type" value="Genomic_DNA"/>
</dbReference>
<dbReference type="CDD" id="cd12162">
    <property type="entry name" value="2-Hacid_dh_4"/>
    <property type="match status" value="1"/>
</dbReference>
<dbReference type="InterPro" id="IPR006139">
    <property type="entry name" value="D-isomer_2_OHA_DH_cat_dom"/>
</dbReference>
<feature type="domain" description="D-isomer specific 2-hydroxyacid dehydrogenase NAD-binding" evidence="6">
    <location>
        <begin position="107"/>
        <end position="287"/>
    </location>
</feature>
<comment type="similarity">
    <text evidence="1 4">Belongs to the D-isomer specific 2-hydroxyacid dehydrogenase family.</text>
</comment>
<dbReference type="SUPFAM" id="SSF51735">
    <property type="entry name" value="NAD(P)-binding Rossmann-fold domains"/>
    <property type="match status" value="1"/>
</dbReference>
<dbReference type="PROSITE" id="PS00671">
    <property type="entry name" value="D_2_HYDROXYACID_DH_3"/>
    <property type="match status" value="1"/>
</dbReference>
<keyword evidence="3" id="KW-0520">NAD</keyword>
<reference evidence="7 8" key="1">
    <citation type="journal article" date="2014" name="Curr. Microbiol.">
        <title>Spirosoma radiotolerans sp. nov., a gamma-radiation-resistant bacterium isolated from gamma ray-irradiated soil.</title>
        <authorList>
            <person name="Lee J.J."/>
            <person name="Srinivasan S."/>
            <person name="Lim S."/>
            <person name="Joe M."/>
            <person name="Im S."/>
            <person name="Bae S.I."/>
            <person name="Park K.R."/>
            <person name="Han J.H."/>
            <person name="Park S.H."/>
            <person name="Joo B.M."/>
            <person name="Park S.J."/>
            <person name="Kim M.K."/>
        </authorList>
    </citation>
    <scope>NUCLEOTIDE SEQUENCE [LARGE SCALE GENOMIC DNA]</scope>
    <source>
        <strain evidence="7 8">DG5A</strain>
    </source>
</reference>
<gene>
    <name evidence="7" type="ORF">SD10_22235</name>
</gene>
<dbReference type="Gene3D" id="3.40.50.720">
    <property type="entry name" value="NAD(P)-binding Rossmann-like Domain"/>
    <property type="match status" value="2"/>
</dbReference>
<evidence type="ECO:0000256" key="1">
    <source>
        <dbReference type="ARBA" id="ARBA00005854"/>
    </source>
</evidence>
<dbReference type="PATRIC" id="fig|1379870.5.peg.4816"/>
<dbReference type="FunFam" id="3.40.50.720:FF:000203">
    <property type="entry name" value="D-3-phosphoglycerate dehydrogenase (SerA)"/>
    <property type="match status" value="1"/>
</dbReference>
<dbReference type="SUPFAM" id="SSF52283">
    <property type="entry name" value="Formate/glycerate dehydrogenase catalytic domain-like"/>
    <property type="match status" value="1"/>
</dbReference>
<dbReference type="AlphaFoldDB" id="A0A0E3ZXR0"/>
<evidence type="ECO:0000256" key="2">
    <source>
        <dbReference type="ARBA" id="ARBA00023002"/>
    </source>
</evidence>
<keyword evidence="8" id="KW-1185">Reference proteome</keyword>
<dbReference type="PROSITE" id="PS00670">
    <property type="entry name" value="D_2_HYDROXYACID_DH_2"/>
    <property type="match status" value="1"/>
</dbReference>
<dbReference type="KEGG" id="srd:SD10_22235"/>
<name>A0A0E3ZXR0_9BACT</name>
<dbReference type="InterPro" id="IPR036291">
    <property type="entry name" value="NAD(P)-bd_dom_sf"/>
</dbReference>
<proteinExistence type="inferred from homology"/>
<evidence type="ECO:0000313" key="7">
    <source>
        <dbReference type="EMBL" id="AKD57205.1"/>
    </source>
</evidence>
<dbReference type="HOGENOM" id="CLU_019796_1_3_10"/>
<dbReference type="Proteomes" id="UP000033054">
    <property type="component" value="Chromosome"/>
</dbReference>
<dbReference type="OrthoDB" id="1522997at2"/>